<dbReference type="EMBL" id="CAMAPE010000060">
    <property type="protein sequence ID" value="CAH9113216.1"/>
    <property type="molecule type" value="Genomic_DNA"/>
</dbReference>
<evidence type="ECO:0000256" key="1">
    <source>
        <dbReference type="ARBA" id="ARBA00009995"/>
    </source>
</evidence>
<evidence type="ECO:0000256" key="2">
    <source>
        <dbReference type="ARBA" id="ARBA00022679"/>
    </source>
</evidence>
<gene>
    <name evidence="5" type="ORF">CEURO_LOCUS19937</name>
</gene>
<dbReference type="Pfam" id="PF00201">
    <property type="entry name" value="UDPGT"/>
    <property type="match status" value="1"/>
</dbReference>
<dbReference type="CDD" id="cd03784">
    <property type="entry name" value="GT1_Gtf-like"/>
    <property type="match status" value="1"/>
</dbReference>
<protein>
    <recommendedName>
        <fullName evidence="4">Glycosyltransferase</fullName>
        <ecNumber evidence="4">2.4.1.-</ecNumber>
    </recommendedName>
</protein>
<dbReference type="FunFam" id="3.40.50.2000:FF:000040">
    <property type="entry name" value="UDP-glycosyltransferase 76C1"/>
    <property type="match status" value="1"/>
</dbReference>
<dbReference type="PANTHER" id="PTHR11926:SF1392">
    <property type="entry name" value="GLYCOSYLTRANSFERASE"/>
    <property type="match status" value="1"/>
</dbReference>
<keyword evidence="3" id="KW-0328">Glycosyltransferase</keyword>
<dbReference type="EC" id="2.4.1.-" evidence="4"/>
<proteinExistence type="inferred from homology"/>
<dbReference type="GO" id="GO:0080044">
    <property type="term" value="F:quercetin 7-O-glucosyltransferase activity"/>
    <property type="evidence" value="ECO:0007669"/>
    <property type="project" value="TreeGrafter"/>
</dbReference>
<comment type="similarity">
    <text evidence="1 3">Belongs to the UDP-glycosyltransferase family.</text>
</comment>
<dbReference type="Proteomes" id="UP001152484">
    <property type="component" value="Unassembled WGS sequence"/>
</dbReference>
<dbReference type="PANTHER" id="PTHR11926">
    <property type="entry name" value="GLUCOSYL/GLUCURONOSYL TRANSFERASES"/>
    <property type="match status" value="1"/>
</dbReference>
<accession>A0A9P1ELV4</accession>
<dbReference type="OrthoDB" id="5835829at2759"/>
<evidence type="ECO:0000256" key="4">
    <source>
        <dbReference type="RuleBase" id="RU362057"/>
    </source>
</evidence>
<keyword evidence="2 3" id="KW-0808">Transferase</keyword>
<dbReference type="GO" id="GO:0080043">
    <property type="term" value="F:quercetin 3-O-glucosyltransferase activity"/>
    <property type="evidence" value="ECO:0007669"/>
    <property type="project" value="TreeGrafter"/>
</dbReference>
<dbReference type="AlphaFoldDB" id="A0A9P1ELV4"/>
<evidence type="ECO:0000313" key="6">
    <source>
        <dbReference type="Proteomes" id="UP001152484"/>
    </source>
</evidence>
<keyword evidence="6" id="KW-1185">Reference proteome</keyword>
<name>A0A9P1ELV4_CUSEU</name>
<evidence type="ECO:0000313" key="5">
    <source>
        <dbReference type="EMBL" id="CAH9113216.1"/>
    </source>
</evidence>
<dbReference type="SUPFAM" id="SSF53756">
    <property type="entry name" value="UDP-Glycosyltransferase/glycogen phosphorylase"/>
    <property type="match status" value="1"/>
</dbReference>
<dbReference type="InterPro" id="IPR002213">
    <property type="entry name" value="UDP_glucos_trans"/>
</dbReference>
<sequence>MEFVAHVLIYPYPLQGHVNSMLKFAQLLDLSNFHVTFLATPNIDARLRAHTDIESDGRFSHRFRIQRFPAGIYEGRPDTREGFMGLIDSLQTIGKPFLTELVRQKGDSWPPFTCFVSDLPLGMAVEVGAGVDLPVYYFRTASAASFWIYLSWPDLLEAGEFPFKETEMDSPITKVKGMEDFLRARDLPRFFQQDSILSFISTETRSAVQARAVILNTSEQLEGPILSQIRTKFPTVYSIGPINAHLNAKLLSKPASSNSLWQEDQTCLAWLDSQEPKSVIYVSFGSIAVITKQQLMEFWYGLVNSGQKFLWVVRSDSITEKYGEGPIPPELEEGTKANGYMVSWAPQELVLDHPAIGGFLTHSGWNSTLESIVAGVPMICWPFMFDQQINSRFVGVVWKLGLDMKDVCDRGIMENVILELMVIRKNEFLESAENMAKCAKEAVTEGGSSYSNFECLVQDICSLRKPL</sequence>
<organism evidence="5 6">
    <name type="scientific">Cuscuta europaea</name>
    <name type="common">European dodder</name>
    <dbReference type="NCBI Taxonomy" id="41803"/>
    <lineage>
        <taxon>Eukaryota</taxon>
        <taxon>Viridiplantae</taxon>
        <taxon>Streptophyta</taxon>
        <taxon>Embryophyta</taxon>
        <taxon>Tracheophyta</taxon>
        <taxon>Spermatophyta</taxon>
        <taxon>Magnoliopsida</taxon>
        <taxon>eudicotyledons</taxon>
        <taxon>Gunneridae</taxon>
        <taxon>Pentapetalae</taxon>
        <taxon>asterids</taxon>
        <taxon>lamiids</taxon>
        <taxon>Solanales</taxon>
        <taxon>Convolvulaceae</taxon>
        <taxon>Cuscuteae</taxon>
        <taxon>Cuscuta</taxon>
        <taxon>Cuscuta subgen. Cuscuta</taxon>
    </lineage>
</organism>
<evidence type="ECO:0000256" key="3">
    <source>
        <dbReference type="RuleBase" id="RU003718"/>
    </source>
</evidence>
<dbReference type="PROSITE" id="PS00375">
    <property type="entry name" value="UDPGT"/>
    <property type="match status" value="1"/>
</dbReference>
<reference evidence="5" key="1">
    <citation type="submission" date="2022-07" db="EMBL/GenBank/DDBJ databases">
        <authorList>
            <person name="Macas J."/>
            <person name="Novak P."/>
            <person name="Neumann P."/>
        </authorList>
    </citation>
    <scope>NUCLEOTIDE SEQUENCE</scope>
</reference>
<dbReference type="InterPro" id="IPR035595">
    <property type="entry name" value="UDP_glycos_trans_CS"/>
</dbReference>
<dbReference type="Gene3D" id="3.40.50.2000">
    <property type="entry name" value="Glycogen Phosphorylase B"/>
    <property type="match status" value="2"/>
</dbReference>
<comment type="caution">
    <text evidence="5">The sequence shown here is derived from an EMBL/GenBank/DDBJ whole genome shotgun (WGS) entry which is preliminary data.</text>
</comment>